<dbReference type="InterPro" id="IPR001214">
    <property type="entry name" value="SET_dom"/>
</dbReference>
<dbReference type="Gene3D" id="2.170.270.10">
    <property type="entry name" value="SET domain"/>
    <property type="match status" value="1"/>
</dbReference>
<evidence type="ECO:0000313" key="2">
    <source>
        <dbReference type="EMBL" id="GIQ81011.1"/>
    </source>
</evidence>
<proteinExistence type="predicted"/>
<reference evidence="2 3" key="1">
    <citation type="journal article" date="2018" name="PLoS ONE">
        <title>The draft genome of Kipferlia bialata reveals reductive genome evolution in fornicate parasites.</title>
        <authorList>
            <person name="Tanifuji G."/>
            <person name="Takabayashi S."/>
            <person name="Kume K."/>
            <person name="Takagi M."/>
            <person name="Nakayama T."/>
            <person name="Kamikawa R."/>
            <person name="Inagaki Y."/>
            <person name="Hashimoto T."/>
        </authorList>
    </citation>
    <scope>NUCLEOTIDE SEQUENCE [LARGE SCALE GENOMIC DNA]</scope>
    <source>
        <strain evidence="2">NY0173</strain>
    </source>
</reference>
<feature type="domain" description="SET" evidence="1">
    <location>
        <begin position="17"/>
        <end position="126"/>
    </location>
</feature>
<comment type="caution">
    <text evidence="2">The sequence shown here is derived from an EMBL/GenBank/DDBJ whole genome shotgun (WGS) entry which is preliminary data.</text>
</comment>
<dbReference type="AlphaFoldDB" id="A0A9K3GG99"/>
<organism evidence="2 3">
    <name type="scientific">Kipferlia bialata</name>
    <dbReference type="NCBI Taxonomy" id="797122"/>
    <lineage>
        <taxon>Eukaryota</taxon>
        <taxon>Metamonada</taxon>
        <taxon>Carpediemonas-like organisms</taxon>
        <taxon>Kipferlia</taxon>
    </lineage>
</organism>
<dbReference type="PROSITE" id="PS50280">
    <property type="entry name" value="SET"/>
    <property type="match status" value="1"/>
</dbReference>
<gene>
    <name evidence="2" type="ORF">KIPB_001903</name>
</gene>
<dbReference type="SUPFAM" id="SSF82199">
    <property type="entry name" value="SET domain"/>
    <property type="match status" value="1"/>
</dbReference>
<dbReference type="InterPro" id="IPR046341">
    <property type="entry name" value="SET_dom_sf"/>
</dbReference>
<name>A0A9K3GG99_9EUKA</name>
<dbReference type="EMBL" id="BDIP01000287">
    <property type="protein sequence ID" value="GIQ81011.1"/>
    <property type="molecule type" value="Genomic_DNA"/>
</dbReference>
<dbReference type="Proteomes" id="UP000265618">
    <property type="component" value="Unassembled WGS sequence"/>
</dbReference>
<sequence>MAYPSHWLPVGTATDLVPVRLDQTDSAWGVYAKEAIKKGNIVLSKQEWDIYKRDNGKEPSVKGILNMLGRNSYSCDDESCFCLMAAWFRRVRKDPTLYCYWEGETGLMSFRAMRDIQPGEALSVPC</sequence>
<dbReference type="Pfam" id="PF00856">
    <property type="entry name" value="SET"/>
    <property type="match status" value="1"/>
</dbReference>
<evidence type="ECO:0000313" key="3">
    <source>
        <dbReference type="Proteomes" id="UP000265618"/>
    </source>
</evidence>
<keyword evidence="3" id="KW-1185">Reference proteome</keyword>
<evidence type="ECO:0000259" key="1">
    <source>
        <dbReference type="PROSITE" id="PS50280"/>
    </source>
</evidence>
<accession>A0A9K3GG99</accession>
<protein>
    <recommendedName>
        <fullName evidence="1">SET domain-containing protein</fullName>
    </recommendedName>
</protein>